<feature type="region of interest" description="Disordered" evidence="1">
    <location>
        <begin position="1"/>
        <end position="31"/>
    </location>
</feature>
<keyword evidence="3" id="KW-1185">Reference proteome</keyword>
<evidence type="ECO:0000313" key="2">
    <source>
        <dbReference type="EMBL" id="KAL3309181.1"/>
    </source>
</evidence>
<dbReference type="Proteomes" id="UP001626550">
    <property type="component" value="Unassembled WGS sequence"/>
</dbReference>
<organism evidence="2 3">
    <name type="scientific">Cichlidogyrus casuarinus</name>
    <dbReference type="NCBI Taxonomy" id="1844966"/>
    <lineage>
        <taxon>Eukaryota</taxon>
        <taxon>Metazoa</taxon>
        <taxon>Spiralia</taxon>
        <taxon>Lophotrochozoa</taxon>
        <taxon>Platyhelminthes</taxon>
        <taxon>Monogenea</taxon>
        <taxon>Monopisthocotylea</taxon>
        <taxon>Dactylogyridea</taxon>
        <taxon>Ancyrocephalidae</taxon>
        <taxon>Cichlidogyrus</taxon>
    </lineage>
</organism>
<accession>A0ABD2PNV6</accession>
<dbReference type="EMBL" id="JBJKFK010004206">
    <property type="protein sequence ID" value="KAL3309181.1"/>
    <property type="molecule type" value="Genomic_DNA"/>
</dbReference>
<proteinExistence type="predicted"/>
<gene>
    <name evidence="2" type="ORF">Ciccas_012273</name>
</gene>
<feature type="non-terminal residue" evidence="2">
    <location>
        <position position="78"/>
    </location>
</feature>
<evidence type="ECO:0000256" key="1">
    <source>
        <dbReference type="SAM" id="MobiDB-lite"/>
    </source>
</evidence>
<dbReference type="AlphaFoldDB" id="A0ABD2PNV6"/>
<comment type="caution">
    <text evidence="2">The sequence shown here is derived from an EMBL/GenBank/DDBJ whole genome shotgun (WGS) entry which is preliminary data.</text>
</comment>
<sequence length="78" mass="8156">MLDVLGVPVGDATFDSSKEDPEGAEAVADSSWECSASIDEVSSDPTSDSILSGLEAEESEDVAEKAVLRGLGIRQEVR</sequence>
<name>A0ABD2PNV6_9PLAT</name>
<protein>
    <submittedName>
        <fullName evidence="2">Uncharacterized protein</fullName>
    </submittedName>
</protein>
<evidence type="ECO:0000313" key="3">
    <source>
        <dbReference type="Proteomes" id="UP001626550"/>
    </source>
</evidence>
<reference evidence="2 3" key="1">
    <citation type="submission" date="2024-11" db="EMBL/GenBank/DDBJ databases">
        <title>Adaptive evolution of stress response genes in parasites aligns with host niche diversity.</title>
        <authorList>
            <person name="Hahn C."/>
            <person name="Resl P."/>
        </authorList>
    </citation>
    <scope>NUCLEOTIDE SEQUENCE [LARGE SCALE GENOMIC DNA]</scope>
    <source>
        <strain evidence="2">EGGRZ-B1_66</strain>
        <tissue evidence="2">Body</tissue>
    </source>
</reference>